<gene>
    <name evidence="1" type="ORF">VSX58_13685</name>
</gene>
<organism evidence="1 2">
    <name type="scientific">Brenneria populi</name>
    <dbReference type="NCBI Taxonomy" id="1505588"/>
    <lineage>
        <taxon>Bacteria</taxon>
        <taxon>Pseudomonadati</taxon>
        <taxon>Pseudomonadota</taxon>
        <taxon>Gammaproteobacteria</taxon>
        <taxon>Enterobacterales</taxon>
        <taxon>Pectobacteriaceae</taxon>
        <taxon>Brenneria</taxon>
    </lineage>
</organism>
<keyword evidence="2" id="KW-1185">Reference proteome</keyword>
<evidence type="ECO:0000313" key="2">
    <source>
        <dbReference type="Proteomes" id="UP001309705"/>
    </source>
</evidence>
<reference evidence="1 2" key="1">
    <citation type="journal article" date="2017" name="Int. J. Syst. Evol. Microbiol.">
        <title>Brenneria populi subsp. brevivirga subsp. nov. isolated from symptomatic bark of Populus x euramericana canker, and description of Brenneria populi subsp. populi subsp. nov.</title>
        <authorList>
            <person name="Zheng M.H."/>
            <person name="Piao C.G."/>
            <person name="Xue H."/>
            <person name="Guo M.W."/>
            <person name="Li Y."/>
        </authorList>
    </citation>
    <scope>NUCLEOTIDE SEQUENCE [LARGE SCALE GENOMIC DNA]</scope>
    <source>
        <strain evidence="1 2">D9-5</strain>
    </source>
</reference>
<comment type="caution">
    <text evidence="1">The sequence shown here is derived from an EMBL/GenBank/DDBJ whole genome shotgun (WGS) entry which is preliminary data.</text>
</comment>
<accession>A0ABU6JTA2</accession>
<evidence type="ECO:0000313" key="1">
    <source>
        <dbReference type="EMBL" id="MEC5343646.1"/>
    </source>
</evidence>
<protein>
    <submittedName>
        <fullName evidence="1">Uncharacterized protein</fullName>
    </submittedName>
</protein>
<proteinExistence type="predicted"/>
<dbReference type="Proteomes" id="UP001309705">
    <property type="component" value="Unassembled WGS sequence"/>
</dbReference>
<sequence>MPIYRKTEGGVFAPISSLNINYGGAFKSVNAAWVNDNGTFKKVFPNYVEQDASLAYDTGNASVTWQSADAGYYNNTGAASAYSYIPLLDGSSADASIVYTRISLVTANGEEIPFTTSFSASSGTVYDFYEYNNGSYVGPNNNVRLSVTDISGVGNSLRSGIAIALNKNIVDYSNHIGKTVYLKWKWREEGSNIIWTFTFPQGQLIDYTL</sequence>
<dbReference type="RefSeq" id="WP_327618573.1">
    <property type="nucleotide sequence ID" value="NZ_JAYWTM010000011.1"/>
</dbReference>
<name>A0ABU6JTA2_9GAMM</name>
<dbReference type="EMBL" id="JAYWTM010000011">
    <property type="protein sequence ID" value="MEC5343646.1"/>
    <property type="molecule type" value="Genomic_DNA"/>
</dbReference>